<dbReference type="Gene3D" id="3.40.710.10">
    <property type="entry name" value="DD-peptidase/beta-lactamase superfamily"/>
    <property type="match status" value="1"/>
</dbReference>
<comment type="caution">
    <text evidence="2">The sequence shown here is derived from an EMBL/GenBank/DDBJ whole genome shotgun (WGS) entry which is preliminary data.</text>
</comment>
<organism evidence="2 3">
    <name type="scientific">candidate division CPR2 bacterium GW2011_GWC1_41_48</name>
    <dbReference type="NCBI Taxonomy" id="1618344"/>
    <lineage>
        <taxon>Bacteria</taxon>
        <taxon>Bacteria division CPR2</taxon>
    </lineage>
</organism>
<evidence type="ECO:0000313" key="3">
    <source>
        <dbReference type="Proteomes" id="UP000033869"/>
    </source>
</evidence>
<dbReference type="GO" id="GO:0008800">
    <property type="term" value="F:beta-lactamase activity"/>
    <property type="evidence" value="ECO:0007669"/>
    <property type="project" value="UniProtKB-EC"/>
</dbReference>
<sequence length="269" mass="30150">MLDDTNSSNLKALRLNGYKFISPLLFCDAGNSEESTDQKLENKIKQLVDKPIMIGYLNAARSDPGILSKKITITEPDTNGELEIKPKDFAKSGNTYTVEELIEKMIKYSDNISTNTLMHNIDRQVLDTAFKDLQLSPPTDRSTQDYMTAGDFSYFFRVLYNATYLRRELSEKALNLLSQVDFKEGLVAGVPQGVDVAHKFGLFTEVQPVGGDMAILSKRELHDCGIVYHPDNPYLLCVMTKSNNPNLANVEGTIKNISSLVYGEVDRNY</sequence>
<dbReference type="PANTHER" id="PTHR35333:SF3">
    <property type="entry name" value="BETA-LACTAMASE-TYPE TRANSPEPTIDASE FOLD CONTAINING PROTEIN"/>
    <property type="match status" value="1"/>
</dbReference>
<accession>A0A0G0WA11</accession>
<dbReference type="GO" id="GO:0030655">
    <property type="term" value="P:beta-lactam antibiotic catabolic process"/>
    <property type="evidence" value="ECO:0007669"/>
    <property type="project" value="InterPro"/>
</dbReference>
<feature type="domain" description="Beta-lactamase class A catalytic" evidence="1">
    <location>
        <begin position="51"/>
        <end position="240"/>
    </location>
</feature>
<evidence type="ECO:0000259" key="1">
    <source>
        <dbReference type="Pfam" id="PF13354"/>
    </source>
</evidence>
<dbReference type="SUPFAM" id="SSF56601">
    <property type="entry name" value="beta-lactamase/transpeptidase-like"/>
    <property type="match status" value="1"/>
</dbReference>
<evidence type="ECO:0000313" key="2">
    <source>
        <dbReference type="EMBL" id="KKS08887.1"/>
    </source>
</evidence>
<dbReference type="Pfam" id="PF13354">
    <property type="entry name" value="Beta-lactamase2"/>
    <property type="match status" value="1"/>
</dbReference>
<reference evidence="2 3" key="1">
    <citation type="journal article" date="2015" name="Nature">
        <title>rRNA introns, odd ribosomes, and small enigmatic genomes across a large radiation of phyla.</title>
        <authorList>
            <person name="Brown C.T."/>
            <person name="Hug L.A."/>
            <person name="Thomas B.C."/>
            <person name="Sharon I."/>
            <person name="Castelle C.J."/>
            <person name="Singh A."/>
            <person name="Wilkins M.J."/>
            <person name="Williams K.H."/>
            <person name="Banfield J.F."/>
        </authorList>
    </citation>
    <scope>NUCLEOTIDE SEQUENCE [LARGE SCALE GENOMIC DNA]</scope>
</reference>
<dbReference type="PANTHER" id="PTHR35333">
    <property type="entry name" value="BETA-LACTAMASE"/>
    <property type="match status" value="1"/>
</dbReference>
<dbReference type="EC" id="3.5.2.6" evidence="2"/>
<proteinExistence type="predicted"/>
<protein>
    <submittedName>
        <fullName evidence="2">Beta-lactamase class A-like protein, beta-lactamase</fullName>
        <ecNumber evidence="2">3.5.2.6</ecNumber>
    </submittedName>
</protein>
<dbReference type="AlphaFoldDB" id="A0A0G0WA11"/>
<keyword evidence="2" id="KW-0378">Hydrolase</keyword>
<gene>
    <name evidence="2" type="ORF">UU65_C0004G0098</name>
</gene>
<dbReference type="InterPro" id="IPR000871">
    <property type="entry name" value="Beta-lactam_class-A"/>
</dbReference>
<name>A0A0G0WA11_UNCC2</name>
<dbReference type="Proteomes" id="UP000033869">
    <property type="component" value="Unassembled WGS sequence"/>
</dbReference>
<dbReference type="EMBL" id="LCBL01000004">
    <property type="protein sequence ID" value="KKS08887.1"/>
    <property type="molecule type" value="Genomic_DNA"/>
</dbReference>
<dbReference type="InterPro" id="IPR045155">
    <property type="entry name" value="Beta-lactam_cat"/>
</dbReference>
<dbReference type="GO" id="GO:0046677">
    <property type="term" value="P:response to antibiotic"/>
    <property type="evidence" value="ECO:0007669"/>
    <property type="project" value="InterPro"/>
</dbReference>
<dbReference type="InterPro" id="IPR012338">
    <property type="entry name" value="Beta-lactam/transpept-like"/>
</dbReference>